<evidence type="ECO:0000256" key="6">
    <source>
        <dbReference type="PROSITE-ProRule" id="PRU00076"/>
    </source>
</evidence>
<keyword evidence="4 6" id="KW-1015">Disulfide bond</keyword>
<dbReference type="PANTHER" id="PTHR24049">
    <property type="entry name" value="CRUMBS FAMILY MEMBER"/>
    <property type="match status" value="1"/>
</dbReference>
<dbReference type="Gene3D" id="2.60.120.200">
    <property type="match status" value="2"/>
</dbReference>
<dbReference type="FunFam" id="2.10.25.10:FF:000151">
    <property type="entry name" value="FAT atypical cadherin 4"/>
    <property type="match status" value="1"/>
</dbReference>
<feature type="domain" description="EGF-like" evidence="9">
    <location>
        <begin position="113"/>
        <end position="148"/>
    </location>
</feature>
<evidence type="ECO:0000259" key="9">
    <source>
        <dbReference type="PROSITE" id="PS50026"/>
    </source>
</evidence>
<dbReference type="InterPro" id="IPR000742">
    <property type="entry name" value="EGF"/>
</dbReference>
<keyword evidence="3" id="KW-0677">Repeat</keyword>
<dbReference type="SMART" id="SM00181">
    <property type="entry name" value="EGF"/>
    <property type="match status" value="10"/>
</dbReference>
<feature type="disulfide bond" evidence="6">
    <location>
        <begin position="909"/>
        <end position="918"/>
    </location>
</feature>
<organism evidence="10 11">
    <name type="scientific">Vespula germanica</name>
    <name type="common">German yellow jacket</name>
    <name type="synonym">Paravespula germanica</name>
    <dbReference type="NCBI Taxonomy" id="30212"/>
    <lineage>
        <taxon>Eukaryota</taxon>
        <taxon>Metazoa</taxon>
        <taxon>Ecdysozoa</taxon>
        <taxon>Arthropoda</taxon>
        <taxon>Hexapoda</taxon>
        <taxon>Insecta</taxon>
        <taxon>Pterygota</taxon>
        <taxon>Neoptera</taxon>
        <taxon>Endopterygota</taxon>
        <taxon>Hymenoptera</taxon>
        <taxon>Apocrita</taxon>
        <taxon>Aculeata</taxon>
        <taxon>Vespoidea</taxon>
        <taxon>Vespidae</taxon>
        <taxon>Vespinae</taxon>
        <taxon>Vespula</taxon>
    </lineage>
</organism>
<feature type="domain" description="EGF-like" evidence="9">
    <location>
        <begin position="1154"/>
        <end position="1190"/>
    </location>
</feature>
<dbReference type="AlphaFoldDB" id="A0A834JLM7"/>
<feature type="domain" description="EGF-like" evidence="9">
    <location>
        <begin position="882"/>
        <end position="919"/>
    </location>
</feature>
<dbReference type="InterPro" id="IPR051022">
    <property type="entry name" value="Notch_Cell-Fate_Det"/>
</dbReference>
<dbReference type="GO" id="GO:0045197">
    <property type="term" value="P:establishment or maintenance of epithelial cell apical/basal polarity"/>
    <property type="evidence" value="ECO:0007669"/>
    <property type="project" value="TreeGrafter"/>
</dbReference>
<feature type="domain" description="Laminin G" evidence="8">
    <location>
        <begin position="664"/>
        <end position="850"/>
    </location>
</feature>
<dbReference type="PANTHER" id="PTHR24049:SF22">
    <property type="entry name" value="DROSOPHILA CRUMBS HOMOLOG"/>
    <property type="match status" value="1"/>
</dbReference>
<dbReference type="CDD" id="cd00054">
    <property type="entry name" value="EGF_CA"/>
    <property type="match status" value="8"/>
</dbReference>
<keyword evidence="1 6" id="KW-0245">EGF-like domain</keyword>
<dbReference type="InterPro" id="IPR013320">
    <property type="entry name" value="ConA-like_dom_sf"/>
</dbReference>
<dbReference type="SUPFAM" id="SSF57196">
    <property type="entry name" value="EGF/Laminin"/>
    <property type="match status" value="3"/>
</dbReference>
<feature type="domain" description="EGF-like" evidence="9">
    <location>
        <begin position="846"/>
        <end position="879"/>
    </location>
</feature>
<feature type="region of interest" description="Disordered" evidence="7">
    <location>
        <begin position="326"/>
        <end position="345"/>
    </location>
</feature>
<evidence type="ECO:0000313" key="11">
    <source>
        <dbReference type="Proteomes" id="UP000617340"/>
    </source>
</evidence>
<gene>
    <name evidence="10" type="ORF">HZH68_012107</name>
</gene>
<dbReference type="PROSITE" id="PS01187">
    <property type="entry name" value="EGF_CA"/>
    <property type="match status" value="2"/>
</dbReference>
<dbReference type="InterPro" id="IPR001791">
    <property type="entry name" value="Laminin_G"/>
</dbReference>
<dbReference type="Pfam" id="PF00008">
    <property type="entry name" value="EGF"/>
    <property type="match status" value="6"/>
</dbReference>
<feature type="disulfide bond" evidence="6">
    <location>
        <begin position="177"/>
        <end position="186"/>
    </location>
</feature>
<protein>
    <recommendedName>
        <fullName evidence="12">Protein eyes shut</fullName>
    </recommendedName>
</protein>
<sequence>MGRWVHVAKILNDFYGIVLVLATCVTTSVIGESLIQSNCSIDPCMYGICLDNDNSSSSYSCYCIDGYTGINCEINWDDCWSNPCLNGGICTDAVAAYNCTCSEGFIGINCEQKYSECANQPCLNNGTCLDYDGFICQCPDGYSGDYCEIDASVCNDTICKNFGECIEGPGFSFFCRCPAGWTGRLCDEDIDECVTSPCKNGGLCINVPATYTCACLFGFTGKDCDKVILPCDQNLCQNGAVCLLEDNKSVCYCVPDYHGTLCELKYDDCESKSANCENGGTCIDGINSYTCACPPDYSGMICEEYIFSSTSTSFITKSSIEVNDSSVKSTDMSSSESTPTSMGFTSTSPSLYPYPITTLSTTISKTIDHYTKWYPSIETTSATQTDRNVITTSTENASFLTETPLIFVHMSTKKDISETRTVSETRITEEETIPSTSEISIAITEAISYHNFTDGTKISEIDQDNITESFSSMSASTYQQTSKEISSTPPYTTSTIGYHPTVEVTDFNDVRNDTTTRSSRLFTDATTASLDTDDLLGNTTSIQTVFTTEPVEPPTVSTISEGELSSTLSSTSVIISKSSTTQSLQYSTTMSTIVNANQTTVSLDLENSTLHTKYDQVPIATEQSSTSIECNENSCVTGTNIPSARNVSECNCTEHEEECKSIKSAAFNGKSYARQSINININNGTMSLRIYVKLRTRFKNGIIFHIYFDDERYALIYLESSILKFQFSCGLETMLLGEIDSAINNGFEAEIDMRFEYYIMNKTDKCSARLLVNGTTAVSGEQMLSLREKFPHRATLNLGGIPLAFSHYFPRVAMGFIGCMNSLTVNGIQRNFIRDSTETFQIEECTSFFCLSNPCQNFGACEETNGVVRCHCVAGYTGTLCERSICDENPCSLGATCISSPGTGFICICPLGNHGLFCEEDTIVIRPSFSTLVPGFSSYIAYGVSNSIRDTMELKMKLIPHTVDQISLIAYLGQSGSRQEISDHLSITYVRGYIMLTWDLGSGKSILTTNNGVGAYAPTSAIIIHLCSDIYVGVRRIFTKTPLTSVSAATGPGIKSHNPHTLHIGRKGRDAWLAIDGTDNVTGQAAGAMSQLDVSPILYIGGHKSKNFEMLPHDLPLHTGFSGCIFDIELRTKDTVFPVTSSSPATGRGVGECHRNECIRHSCKNGAVCLNHGSTYSCICTKDWTGPDCSVAVEKRFSSNLSTCHISN</sequence>
<dbReference type="EMBL" id="JACSDZ010000012">
    <property type="protein sequence ID" value="KAF7390250.1"/>
    <property type="molecule type" value="Genomic_DNA"/>
</dbReference>
<feature type="domain" description="EGF-like" evidence="9">
    <location>
        <begin position="75"/>
        <end position="111"/>
    </location>
</feature>
<feature type="disulfide bond" evidence="6">
    <location>
        <begin position="63"/>
        <end position="72"/>
    </location>
</feature>
<feature type="domain" description="Laminin G" evidence="8">
    <location>
        <begin position="929"/>
        <end position="1158"/>
    </location>
</feature>
<evidence type="ECO:0000256" key="3">
    <source>
        <dbReference type="ARBA" id="ARBA00022737"/>
    </source>
</evidence>
<dbReference type="SUPFAM" id="SSF49899">
    <property type="entry name" value="Concanavalin A-like lectins/glucanases"/>
    <property type="match status" value="2"/>
</dbReference>
<keyword evidence="11" id="KW-1185">Reference proteome</keyword>
<dbReference type="PROSITE" id="PS50025">
    <property type="entry name" value="LAM_G_DOMAIN"/>
    <property type="match status" value="2"/>
</dbReference>
<evidence type="ECO:0000256" key="7">
    <source>
        <dbReference type="SAM" id="MobiDB-lite"/>
    </source>
</evidence>
<dbReference type="PROSITE" id="PS00010">
    <property type="entry name" value="ASX_HYDROXYL"/>
    <property type="match status" value="4"/>
</dbReference>
<dbReference type="GO" id="GO:0007157">
    <property type="term" value="P:heterophilic cell-cell adhesion via plasma membrane cell adhesion molecules"/>
    <property type="evidence" value="ECO:0007669"/>
    <property type="project" value="TreeGrafter"/>
</dbReference>
<accession>A0A834JLM7</accession>
<dbReference type="SUPFAM" id="SSF57184">
    <property type="entry name" value="Growth factor receptor domain"/>
    <property type="match status" value="2"/>
</dbReference>
<evidence type="ECO:0000313" key="10">
    <source>
        <dbReference type="EMBL" id="KAF7390250.1"/>
    </source>
</evidence>
<dbReference type="CDD" id="cd00110">
    <property type="entry name" value="LamG"/>
    <property type="match status" value="2"/>
</dbReference>
<dbReference type="PROSITE" id="PS50026">
    <property type="entry name" value="EGF_3"/>
    <property type="match status" value="10"/>
</dbReference>
<evidence type="ECO:0000256" key="2">
    <source>
        <dbReference type="ARBA" id="ARBA00022729"/>
    </source>
</evidence>
<dbReference type="PROSITE" id="PS01186">
    <property type="entry name" value="EGF_2"/>
    <property type="match status" value="5"/>
</dbReference>
<feature type="disulfide bond" evidence="6">
    <location>
        <begin position="44"/>
        <end position="61"/>
    </location>
</feature>
<feature type="domain" description="EGF-like" evidence="9">
    <location>
        <begin position="265"/>
        <end position="303"/>
    </location>
</feature>
<keyword evidence="5" id="KW-0325">Glycoprotein</keyword>
<dbReference type="InterPro" id="IPR009030">
    <property type="entry name" value="Growth_fac_rcpt_cys_sf"/>
</dbReference>
<comment type="caution">
    <text evidence="6">Lacks conserved residue(s) required for the propagation of feature annotation.</text>
</comment>
<feature type="domain" description="EGF-like" evidence="9">
    <location>
        <begin position="189"/>
        <end position="225"/>
    </location>
</feature>
<comment type="caution">
    <text evidence="10">The sequence shown here is derived from an EMBL/GenBank/DDBJ whole genome shotgun (WGS) entry which is preliminary data.</text>
</comment>
<feature type="domain" description="EGF-like" evidence="9">
    <location>
        <begin position="227"/>
        <end position="263"/>
    </location>
</feature>
<evidence type="ECO:0000256" key="4">
    <source>
        <dbReference type="ARBA" id="ARBA00023157"/>
    </source>
</evidence>
<feature type="disulfide bond" evidence="6">
    <location>
        <begin position="293"/>
        <end position="302"/>
    </location>
</feature>
<dbReference type="InterPro" id="IPR000152">
    <property type="entry name" value="EGF-type_Asp/Asn_hydroxyl_site"/>
</dbReference>
<dbReference type="GO" id="GO:0009653">
    <property type="term" value="P:anatomical structure morphogenesis"/>
    <property type="evidence" value="ECO:0007669"/>
    <property type="project" value="UniProtKB-ARBA"/>
</dbReference>
<dbReference type="GO" id="GO:0030154">
    <property type="term" value="P:cell differentiation"/>
    <property type="evidence" value="ECO:0007669"/>
    <property type="project" value="UniProtKB-ARBA"/>
</dbReference>
<feature type="disulfide bond" evidence="6">
    <location>
        <begin position="39"/>
        <end position="49"/>
    </location>
</feature>
<dbReference type="GO" id="GO:0048513">
    <property type="term" value="P:animal organ development"/>
    <property type="evidence" value="ECO:0007669"/>
    <property type="project" value="UniProtKB-ARBA"/>
</dbReference>
<dbReference type="InterPro" id="IPR013032">
    <property type="entry name" value="EGF-like_CS"/>
</dbReference>
<dbReference type="GO" id="GO:0032991">
    <property type="term" value="C:protein-containing complex"/>
    <property type="evidence" value="ECO:0007669"/>
    <property type="project" value="TreeGrafter"/>
</dbReference>
<evidence type="ECO:0000259" key="8">
    <source>
        <dbReference type="PROSITE" id="PS50025"/>
    </source>
</evidence>
<evidence type="ECO:0000256" key="1">
    <source>
        <dbReference type="ARBA" id="ARBA00022536"/>
    </source>
</evidence>
<proteinExistence type="predicted"/>
<dbReference type="SMART" id="SM00282">
    <property type="entry name" value="LamG"/>
    <property type="match status" value="2"/>
</dbReference>
<evidence type="ECO:0000256" key="5">
    <source>
        <dbReference type="ARBA" id="ARBA00023180"/>
    </source>
</evidence>
<keyword evidence="2" id="KW-0732">Signal</keyword>
<feature type="disulfide bond" evidence="6">
    <location>
        <begin position="101"/>
        <end position="110"/>
    </location>
</feature>
<dbReference type="Proteomes" id="UP000617340">
    <property type="component" value="Unassembled WGS sequence"/>
</dbReference>
<feature type="disulfide bond" evidence="6">
    <location>
        <begin position="138"/>
        <end position="147"/>
    </location>
</feature>
<feature type="disulfide bond" evidence="6">
    <location>
        <begin position="215"/>
        <end position="224"/>
    </location>
</feature>
<feature type="disulfide bond" evidence="6">
    <location>
        <begin position="253"/>
        <end position="262"/>
    </location>
</feature>
<feature type="domain" description="EGF-like" evidence="9">
    <location>
        <begin position="35"/>
        <end position="73"/>
    </location>
</feature>
<dbReference type="InterPro" id="IPR018097">
    <property type="entry name" value="EGF_Ca-bd_CS"/>
</dbReference>
<dbReference type="GO" id="GO:0005509">
    <property type="term" value="F:calcium ion binding"/>
    <property type="evidence" value="ECO:0007669"/>
    <property type="project" value="InterPro"/>
</dbReference>
<feature type="domain" description="EGF-like" evidence="9">
    <location>
        <begin position="150"/>
        <end position="187"/>
    </location>
</feature>
<feature type="compositionally biased region" description="Low complexity" evidence="7">
    <location>
        <begin position="326"/>
        <end position="341"/>
    </location>
</feature>
<dbReference type="SMART" id="SM00179">
    <property type="entry name" value="EGF_CA"/>
    <property type="match status" value="10"/>
</dbReference>
<dbReference type="PROSITE" id="PS00022">
    <property type="entry name" value="EGF_1"/>
    <property type="match status" value="9"/>
</dbReference>
<evidence type="ECO:0008006" key="12">
    <source>
        <dbReference type="Google" id="ProtNLM"/>
    </source>
</evidence>
<feature type="disulfide bond" evidence="6">
    <location>
        <begin position="1180"/>
        <end position="1189"/>
    </location>
</feature>
<dbReference type="Pfam" id="PF02210">
    <property type="entry name" value="Laminin_G_2"/>
    <property type="match status" value="2"/>
</dbReference>
<dbReference type="GO" id="GO:0005886">
    <property type="term" value="C:plasma membrane"/>
    <property type="evidence" value="ECO:0007669"/>
    <property type="project" value="TreeGrafter"/>
</dbReference>
<dbReference type="Gene3D" id="2.10.25.10">
    <property type="entry name" value="Laminin"/>
    <property type="match status" value="10"/>
</dbReference>
<dbReference type="FunFam" id="2.10.25.10:FF:000472">
    <property type="entry name" value="Uncharacterized protein, isoform A"/>
    <property type="match status" value="2"/>
</dbReference>
<name>A0A834JLM7_VESGE</name>
<reference evidence="10" key="1">
    <citation type="journal article" date="2020" name="G3 (Bethesda)">
        <title>High-Quality Assemblies for Three Invasive Social Wasps from the &lt;i&gt;Vespula&lt;/i&gt; Genus.</title>
        <authorList>
            <person name="Harrop T.W.R."/>
            <person name="Guhlin J."/>
            <person name="McLaughlin G.M."/>
            <person name="Permina E."/>
            <person name="Stockwell P."/>
            <person name="Gilligan J."/>
            <person name="Le Lec M.F."/>
            <person name="Gruber M.A.M."/>
            <person name="Quinn O."/>
            <person name="Lovegrove M."/>
            <person name="Duncan E.J."/>
            <person name="Remnant E.J."/>
            <person name="Van Eeckhoven J."/>
            <person name="Graham B."/>
            <person name="Knapp R.A."/>
            <person name="Langford K.W."/>
            <person name="Kronenberg Z."/>
            <person name="Press M.O."/>
            <person name="Eacker S.M."/>
            <person name="Wilson-Rankin E.E."/>
            <person name="Purcell J."/>
            <person name="Lester P.J."/>
            <person name="Dearden P.K."/>
        </authorList>
    </citation>
    <scope>NUCLEOTIDE SEQUENCE</scope>
    <source>
        <strain evidence="10">Linc-1</strain>
    </source>
</reference>
<dbReference type="Pfam" id="PF12661">
    <property type="entry name" value="hEGF"/>
    <property type="match status" value="2"/>
</dbReference>
<dbReference type="InterPro" id="IPR001881">
    <property type="entry name" value="EGF-like_Ca-bd_dom"/>
</dbReference>